<keyword evidence="3" id="KW-1185">Reference proteome</keyword>
<dbReference type="EMBL" id="JBHUDH010000133">
    <property type="protein sequence ID" value="MFD1526916.1"/>
    <property type="molecule type" value="Genomic_DNA"/>
</dbReference>
<reference evidence="2 3" key="1">
    <citation type="journal article" date="2019" name="Int. J. Syst. Evol. Microbiol.">
        <title>The Global Catalogue of Microorganisms (GCM) 10K type strain sequencing project: providing services to taxonomists for standard genome sequencing and annotation.</title>
        <authorList>
            <consortium name="The Broad Institute Genomics Platform"/>
            <consortium name="The Broad Institute Genome Sequencing Center for Infectious Disease"/>
            <person name="Wu L."/>
            <person name="Ma J."/>
        </authorList>
    </citation>
    <scope>NUCLEOTIDE SEQUENCE [LARGE SCALE GENOMIC DNA]</scope>
    <source>
        <strain evidence="2 3">CGMCC 1.12285</strain>
    </source>
</reference>
<dbReference type="AlphaFoldDB" id="A0ABD6B8H7"/>
<gene>
    <name evidence="2" type="ORF">ACFR9S_11535</name>
</gene>
<accession>A0ABD6B8H7</accession>
<comment type="caution">
    <text evidence="2">The sequence shown here is derived from an EMBL/GenBank/DDBJ whole genome shotgun (WGS) entry which is preliminary data.</text>
</comment>
<dbReference type="RefSeq" id="WP_379732152.1">
    <property type="nucleotide sequence ID" value="NZ_JBHSWZ010000218.1"/>
</dbReference>
<proteinExistence type="predicted"/>
<keyword evidence="1" id="KW-0472">Membrane</keyword>
<dbReference type="InterPro" id="IPR058293">
    <property type="entry name" value="DUF7987"/>
</dbReference>
<sequence>MVSRENTVIAACIALAIASLYVANTLTTLQQWQSAGLILGVGVLLPTLVNEFLDGREPDR</sequence>
<keyword evidence="1" id="KW-1133">Transmembrane helix</keyword>
<dbReference type="Proteomes" id="UP001597111">
    <property type="component" value="Unassembled WGS sequence"/>
</dbReference>
<protein>
    <submittedName>
        <fullName evidence="2">Uncharacterized protein</fullName>
    </submittedName>
</protein>
<name>A0ABD6B8H7_9EURY</name>
<evidence type="ECO:0000256" key="1">
    <source>
        <dbReference type="SAM" id="Phobius"/>
    </source>
</evidence>
<organism evidence="2 3">
    <name type="scientific">Halolamina salina</name>
    <dbReference type="NCBI Taxonomy" id="1220023"/>
    <lineage>
        <taxon>Archaea</taxon>
        <taxon>Methanobacteriati</taxon>
        <taxon>Methanobacteriota</taxon>
        <taxon>Stenosarchaea group</taxon>
        <taxon>Halobacteria</taxon>
        <taxon>Halobacteriales</taxon>
        <taxon>Haloferacaceae</taxon>
    </lineage>
</organism>
<evidence type="ECO:0000313" key="2">
    <source>
        <dbReference type="EMBL" id="MFD1526916.1"/>
    </source>
</evidence>
<keyword evidence="1" id="KW-0812">Transmembrane</keyword>
<feature type="transmembrane region" description="Helical" evidence="1">
    <location>
        <begin position="32"/>
        <end position="53"/>
    </location>
</feature>
<evidence type="ECO:0000313" key="3">
    <source>
        <dbReference type="Proteomes" id="UP001597111"/>
    </source>
</evidence>
<feature type="transmembrane region" description="Helical" evidence="1">
    <location>
        <begin position="7"/>
        <end position="26"/>
    </location>
</feature>
<dbReference type="Pfam" id="PF25949">
    <property type="entry name" value="DUF7987"/>
    <property type="match status" value="1"/>
</dbReference>